<dbReference type="EMBL" id="JACHXU010000015">
    <property type="protein sequence ID" value="MBB3208436.1"/>
    <property type="molecule type" value="Genomic_DNA"/>
</dbReference>
<accession>A0A7W5E1F9</accession>
<sequence>MRYLLLTCLLVLLPTVSLAQQKPNQAPPVPAQPKYWTTNWSFDDIDIGKMADRLGKIGIETGLEMQGTVSVHFEVGIPINALRDGAAYRFNGTLTSPSLVIDGVLMKDLRTIVTYRDGVATLEDLSSMVVDRDSQQQSAGSVKGKATLGLVPREDVTAEITVTDLAIAPLADLLAKYLGQSNNTLPSDGSFSGNVNFRVPLKTVSDITTYQLDGTLSGRGLRVANLPPADFDARRVRIEDTKLLVENFSLDARANNRSDQRVRLFGNANVPLSTNGDFEIELLGDDIPVGTVAGLFANQNKDNSGALVRGKLDFRVTGSGRLHENLEQSSWNVRGSLASPQLSIAGVDLGTIEHHVELTSREFNIVPIRDTADLPKSFRIGELKSRYSISDETLKIEQIDATIFDGRLSGSATMPFSESGTMLANFDIVNIQPRIELPIAGRRVSMSAAFDGNVDWQVPLASVDQPSTHQGQFEFSLSNATIGEAVIGNLHGSASVQSGDISLSVKGKLFDGTVAVQTTANMQANDRWSDLPTHLATSKFEFNNVSLHRLYEVATGSRIDLTGLASGHLTVNDWHLNSGPGWQLPSAEIRLTLSRVSHRSRLLSRSMRLEGRLRKNAFEIVSLVGDYADGDARVRGRVYLFDEKRTMRPRADLHASASRINLAKGLWFLGDVANDFQGRASLSATISGYHDSIRVRGNADGRDLVLYGLPLGNAHSGLAADANVTRQSWQLRFPSVRSSQGGGQVDGELSLASTRRGGRGVDLESRWHTRRVDFVRLTQQLGQSTSVAKGEITGDLTLNGNAIESIDDLTGRFRFALGQTRGAAIPGLLGVSRFLGPVSLVNQRFDVGEAKGVIGAGAVTFDEFWVGSDNALVQADGRVYIRSGRMNLNALIATGDYRDIAANFTQLAQQYALRSLLPASAILDVSELLRDRTLVVNVIGTLQDPIVRVQPVQTFREEAARFLLREGQRLILTGITAGTIDSLDGK</sequence>
<dbReference type="PANTHER" id="PTHR30441">
    <property type="entry name" value="DUF748 DOMAIN-CONTAINING PROTEIN"/>
    <property type="match status" value="1"/>
</dbReference>
<evidence type="ECO:0008006" key="4">
    <source>
        <dbReference type="Google" id="ProtNLM"/>
    </source>
</evidence>
<reference evidence="2 3" key="1">
    <citation type="submission" date="2020-08" db="EMBL/GenBank/DDBJ databases">
        <title>Genomic Encyclopedia of Type Strains, Phase III (KMG-III): the genomes of soil and plant-associated and newly described type strains.</title>
        <authorList>
            <person name="Whitman W."/>
        </authorList>
    </citation>
    <scope>NUCLEOTIDE SEQUENCE [LARGE SCALE GENOMIC DNA]</scope>
    <source>
        <strain evidence="2 3">CECT 8075</strain>
    </source>
</reference>
<keyword evidence="1" id="KW-0732">Signal</keyword>
<dbReference type="Proteomes" id="UP000536179">
    <property type="component" value="Unassembled WGS sequence"/>
</dbReference>
<dbReference type="GO" id="GO:0005886">
    <property type="term" value="C:plasma membrane"/>
    <property type="evidence" value="ECO:0007669"/>
    <property type="project" value="TreeGrafter"/>
</dbReference>
<name>A0A7W5E1F9_9BACT</name>
<dbReference type="AlphaFoldDB" id="A0A7W5E1F9"/>
<evidence type="ECO:0000256" key="1">
    <source>
        <dbReference type="SAM" id="SignalP"/>
    </source>
</evidence>
<protein>
    <recommendedName>
        <fullName evidence="4">AsmA-like C-terminal domain-containing protein</fullName>
    </recommendedName>
</protein>
<dbReference type="GO" id="GO:0090313">
    <property type="term" value="P:regulation of protein targeting to membrane"/>
    <property type="evidence" value="ECO:0007669"/>
    <property type="project" value="TreeGrafter"/>
</dbReference>
<proteinExistence type="predicted"/>
<gene>
    <name evidence="2" type="ORF">FHS27_004264</name>
</gene>
<keyword evidence="3" id="KW-1185">Reference proteome</keyword>
<evidence type="ECO:0000313" key="2">
    <source>
        <dbReference type="EMBL" id="MBB3208436.1"/>
    </source>
</evidence>
<dbReference type="PANTHER" id="PTHR30441:SF4">
    <property type="entry name" value="PROTEIN ASMA"/>
    <property type="match status" value="1"/>
</dbReference>
<dbReference type="InterPro" id="IPR052894">
    <property type="entry name" value="AsmA-related"/>
</dbReference>
<comment type="caution">
    <text evidence="2">The sequence shown here is derived from an EMBL/GenBank/DDBJ whole genome shotgun (WGS) entry which is preliminary data.</text>
</comment>
<feature type="chain" id="PRO_5031216179" description="AsmA-like C-terminal domain-containing protein" evidence="1">
    <location>
        <begin position="20"/>
        <end position="986"/>
    </location>
</feature>
<evidence type="ECO:0000313" key="3">
    <source>
        <dbReference type="Proteomes" id="UP000536179"/>
    </source>
</evidence>
<organism evidence="2 3">
    <name type="scientific">Aporhodopirellula rubra</name>
    <dbReference type="NCBI Taxonomy" id="980271"/>
    <lineage>
        <taxon>Bacteria</taxon>
        <taxon>Pseudomonadati</taxon>
        <taxon>Planctomycetota</taxon>
        <taxon>Planctomycetia</taxon>
        <taxon>Pirellulales</taxon>
        <taxon>Pirellulaceae</taxon>
        <taxon>Aporhodopirellula</taxon>
    </lineage>
</organism>
<feature type="signal peptide" evidence="1">
    <location>
        <begin position="1"/>
        <end position="19"/>
    </location>
</feature>
<dbReference type="RefSeq" id="WP_184306614.1">
    <property type="nucleotide sequence ID" value="NZ_JACHXU010000015.1"/>
</dbReference>